<comment type="caution">
    <text evidence="2">The sequence shown here is derived from an EMBL/GenBank/DDBJ whole genome shotgun (WGS) entry which is preliminary data.</text>
</comment>
<dbReference type="InterPro" id="IPR026029">
    <property type="entry name" value="MLI_dom"/>
</dbReference>
<accession>A0A9W6UJP9</accession>
<evidence type="ECO:0000259" key="1">
    <source>
        <dbReference type="Pfam" id="PF02426"/>
    </source>
</evidence>
<proteinExistence type="predicted"/>
<evidence type="ECO:0000313" key="2">
    <source>
        <dbReference type="EMBL" id="GLU48738.1"/>
    </source>
</evidence>
<protein>
    <recommendedName>
        <fullName evidence="1">Muconolactone isomerase domain-containing protein</fullName>
    </recommendedName>
</protein>
<gene>
    <name evidence="2" type="ORF">Nans01_30890</name>
</gene>
<organism evidence="2 3">
    <name type="scientific">Nocardiopsis ansamitocini</name>
    <dbReference type="NCBI Taxonomy" id="1670832"/>
    <lineage>
        <taxon>Bacteria</taxon>
        <taxon>Bacillati</taxon>
        <taxon>Actinomycetota</taxon>
        <taxon>Actinomycetes</taxon>
        <taxon>Streptosporangiales</taxon>
        <taxon>Nocardiopsidaceae</taxon>
        <taxon>Nocardiopsis</taxon>
    </lineage>
</organism>
<dbReference type="Proteomes" id="UP001165092">
    <property type="component" value="Unassembled WGS sequence"/>
</dbReference>
<dbReference type="EMBL" id="BSQG01000005">
    <property type="protein sequence ID" value="GLU48738.1"/>
    <property type="molecule type" value="Genomic_DNA"/>
</dbReference>
<evidence type="ECO:0000313" key="3">
    <source>
        <dbReference type="Proteomes" id="UP001165092"/>
    </source>
</evidence>
<dbReference type="RefSeq" id="WP_285760220.1">
    <property type="nucleotide sequence ID" value="NZ_BSQG01000005.1"/>
</dbReference>
<dbReference type="Pfam" id="PF02426">
    <property type="entry name" value="MIase"/>
    <property type="match status" value="1"/>
</dbReference>
<dbReference type="InterPro" id="IPR011008">
    <property type="entry name" value="Dimeric_a/b-barrel"/>
</dbReference>
<feature type="domain" description="Muconolactone isomerase" evidence="1">
    <location>
        <begin position="1"/>
        <end position="89"/>
    </location>
</feature>
<dbReference type="SUPFAM" id="SSF54909">
    <property type="entry name" value="Dimeric alpha+beta barrel"/>
    <property type="match status" value="1"/>
</dbReference>
<sequence length="108" mass="12247">MEFLINITINWGPDMDEEKKSELSVLERRIAAQHAEDGHLVRMWRVPGRQENWGLWRASDPTEMHRIISSLPVWPWMDVRVHCLADHPVDPAGGTGGGAVAARRNADQ</sequence>
<dbReference type="Gene3D" id="3.30.70.1060">
    <property type="entry name" value="Dimeric alpha+beta barrel"/>
    <property type="match status" value="1"/>
</dbReference>
<keyword evidence="3" id="KW-1185">Reference proteome</keyword>
<dbReference type="AlphaFoldDB" id="A0A9W6UJP9"/>
<name>A0A9W6UJP9_9ACTN</name>
<reference evidence="2" key="1">
    <citation type="submission" date="2023-02" db="EMBL/GenBank/DDBJ databases">
        <title>Nocardiopsis ansamitocini NBRC 112285.</title>
        <authorList>
            <person name="Ichikawa N."/>
            <person name="Sato H."/>
            <person name="Tonouchi N."/>
        </authorList>
    </citation>
    <scope>NUCLEOTIDE SEQUENCE</scope>
    <source>
        <strain evidence="2">NBRC 112285</strain>
    </source>
</reference>